<sequence>MIWFVSLTINLGPIFINGAFLSINMENSYYKHEPICPLIHGHFNNYIINVCWVATNIALMLTYFPLSKLHKKLTTIN</sequence>
<keyword evidence="1" id="KW-1133">Transmembrane helix</keyword>
<name>A0A151K2E1_9HYME</name>
<keyword evidence="3" id="KW-1185">Reference proteome</keyword>
<comment type="caution">
    <text evidence="2">The sequence shown here is derived from an EMBL/GenBank/DDBJ whole genome shotgun (WGS) entry which is preliminary data.</text>
</comment>
<dbReference type="STRING" id="456900.A0A151K2E1"/>
<reference evidence="2 3" key="1">
    <citation type="submission" date="2016-03" db="EMBL/GenBank/DDBJ databases">
        <title>Cyphomyrmex costatus WGS genome.</title>
        <authorList>
            <person name="Nygaard S."/>
            <person name="Hu H."/>
            <person name="Boomsma J."/>
            <person name="Zhang G."/>
        </authorList>
    </citation>
    <scope>NUCLEOTIDE SEQUENCE [LARGE SCALE GENOMIC DNA]</scope>
    <source>
        <strain evidence="2">MS0001</strain>
        <tissue evidence="2">Whole body</tissue>
    </source>
</reference>
<dbReference type="EMBL" id="LKEX01014532">
    <property type="protein sequence ID" value="KYN50242.1"/>
    <property type="molecule type" value="Genomic_DNA"/>
</dbReference>
<gene>
    <name evidence="2" type="ORF">ALC62_05847</name>
</gene>
<accession>A0A151K2E1</accession>
<keyword evidence="1" id="KW-0812">Transmembrane</keyword>
<evidence type="ECO:0000313" key="2">
    <source>
        <dbReference type="EMBL" id="KYN50242.1"/>
    </source>
</evidence>
<evidence type="ECO:0000256" key="1">
    <source>
        <dbReference type="SAM" id="Phobius"/>
    </source>
</evidence>
<keyword evidence="1" id="KW-0472">Membrane</keyword>
<organism evidence="2 3">
    <name type="scientific">Cyphomyrmex costatus</name>
    <dbReference type="NCBI Taxonomy" id="456900"/>
    <lineage>
        <taxon>Eukaryota</taxon>
        <taxon>Metazoa</taxon>
        <taxon>Ecdysozoa</taxon>
        <taxon>Arthropoda</taxon>
        <taxon>Hexapoda</taxon>
        <taxon>Insecta</taxon>
        <taxon>Pterygota</taxon>
        <taxon>Neoptera</taxon>
        <taxon>Endopterygota</taxon>
        <taxon>Hymenoptera</taxon>
        <taxon>Apocrita</taxon>
        <taxon>Aculeata</taxon>
        <taxon>Formicoidea</taxon>
        <taxon>Formicidae</taxon>
        <taxon>Myrmicinae</taxon>
        <taxon>Cyphomyrmex</taxon>
    </lineage>
</organism>
<dbReference type="Proteomes" id="UP000078542">
    <property type="component" value="Unassembled WGS sequence"/>
</dbReference>
<feature type="transmembrane region" description="Helical" evidence="1">
    <location>
        <begin position="46"/>
        <end position="66"/>
    </location>
</feature>
<evidence type="ECO:0000313" key="3">
    <source>
        <dbReference type="Proteomes" id="UP000078542"/>
    </source>
</evidence>
<dbReference type="AlphaFoldDB" id="A0A151K2E1"/>
<protein>
    <submittedName>
        <fullName evidence="2">Uncharacterized protein</fullName>
    </submittedName>
</protein>
<proteinExistence type="predicted"/>